<feature type="domain" description="DRBM" evidence="3">
    <location>
        <begin position="3"/>
        <end position="72"/>
    </location>
</feature>
<dbReference type="InterPro" id="IPR014720">
    <property type="entry name" value="dsRBD_dom"/>
</dbReference>
<gene>
    <name evidence="4" type="ORF">RchiOBHm_Chr5g0044881</name>
</gene>
<dbReference type="Pfam" id="PF03469">
    <property type="entry name" value="XH"/>
    <property type="match status" value="1"/>
</dbReference>
<keyword evidence="1" id="KW-0694">RNA-binding</keyword>
<evidence type="ECO:0000256" key="2">
    <source>
        <dbReference type="SAM" id="Coils"/>
    </source>
</evidence>
<dbReference type="GO" id="GO:0003723">
    <property type="term" value="F:RNA binding"/>
    <property type="evidence" value="ECO:0007669"/>
    <property type="project" value="UniProtKB-UniRule"/>
</dbReference>
<comment type="caution">
    <text evidence="4">The sequence shown here is derived from an EMBL/GenBank/DDBJ whole genome shotgun (WGS) entry which is preliminary data.</text>
</comment>
<dbReference type="AlphaFoldDB" id="A0A2P6QDP0"/>
<evidence type="ECO:0000259" key="3">
    <source>
        <dbReference type="PROSITE" id="PS50137"/>
    </source>
</evidence>
<dbReference type="SMART" id="SM00358">
    <property type="entry name" value="DSRM"/>
    <property type="match status" value="1"/>
</dbReference>
<evidence type="ECO:0000313" key="5">
    <source>
        <dbReference type="Proteomes" id="UP000238479"/>
    </source>
</evidence>
<evidence type="ECO:0000313" key="4">
    <source>
        <dbReference type="EMBL" id="PRQ32302.1"/>
    </source>
</evidence>
<keyword evidence="2" id="KW-0175">Coiled coil</keyword>
<dbReference type="InterPro" id="IPR045177">
    <property type="entry name" value="FDM1-5/IDN2"/>
</dbReference>
<dbReference type="Proteomes" id="UP000238479">
    <property type="component" value="Chromosome 5"/>
</dbReference>
<reference evidence="4 5" key="1">
    <citation type="journal article" date="2018" name="Nat. Genet.">
        <title>The Rosa genome provides new insights in the design of modern roses.</title>
        <authorList>
            <person name="Bendahmane M."/>
        </authorList>
    </citation>
    <scope>NUCLEOTIDE SEQUENCE [LARGE SCALE GENOMIC DNA]</scope>
    <source>
        <strain evidence="5">cv. Old Blush</strain>
    </source>
</reference>
<dbReference type="PANTHER" id="PTHR21596">
    <property type="entry name" value="RIBONUCLEASE P SUBUNIT P38"/>
    <property type="match status" value="1"/>
</dbReference>
<dbReference type="PANTHER" id="PTHR21596:SF23">
    <property type="entry name" value="FACTOR OF DNA METHYLATION 4"/>
    <property type="match status" value="1"/>
</dbReference>
<proteinExistence type="predicted"/>
<accession>A0A2P6QDP0</accession>
<name>A0A2P6QDP0_ROSCH</name>
<dbReference type="EMBL" id="PDCK01000043">
    <property type="protein sequence ID" value="PRQ32302.1"/>
    <property type="molecule type" value="Genomic_DNA"/>
</dbReference>
<dbReference type="Gene3D" id="3.30.160.20">
    <property type="match status" value="1"/>
</dbReference>
<dbReference type="Pfam" id="PF00035">
    <property type="entry name" value="dsrm"/>
    <property type="match status" value="1"/>
</dbReference>
<feature type="coiled-coil region" evidence="2">
    <location>
        <begin position="137"/>
        <end position="250"/>
    </location>
</feature>
<dbReference type="SUPFAM" id="SSF54768">
    <property type="entry name" value="dsRNA-binding domain-like"/>
    <property type="match status" value="1"/>
</dbReference>
<protein>
    <submittedName>
        <fullName evidence="4">Putative double-stranded RNA-binding domain-containing protein</fullName>
    </submittedName>
</protein>
<dbReference type="InterPro" id="IPR005379">
    <property type="entry name" value="FDM1-5/IDN2_XH"/>
</dbReference>
<dbReference type="Gramene" id="PRQ32302">
    <property type="protein sequence ID" value="PRQ32302"/>
    <property type="gene ID" value="RchiOBHm_Chr5g0044881"/>
</dbReference>
<dbReference type="PROSITE" id="PS50137">
    <property type="entry name" value="DS_RBD"/>
    <property type="match status" value="1"/>
</dbReference>
<evidence type="ECO:0000256" key="1">
    <source>
        <dbReference type="PROSITE-ProRule" id="PRU00266"/>
    </source>
</evidence>
<keyword evidence="5" id="KW-1185">Reference proteome</keyword>
<dbReference type="OMA" id="HMLCETI"/>
<dbReference type="STRING" id="74649.A0A2P6QDP0"/>
<dbReference type="GO" id="GO:0080188">
    <property type="term" value="P:gene silencing by siRNA-directed DNA methylation"/>
    <property type="evidence" value="ECO:0007669"/>
    <property type="project" value="InterPro"/>
</dbReference>
<sequence>MNLNKSKLQEMCQARGWTFPKYSSNQQGPPHRPRFSASVLVHGFTFNTKTMLTSKKEAECCAAGLALDYFDENPQPPQPKRPKCFSFPAQPSHIPSLAPPSSPGLLYHKQNEIWNETTSTEGKKDTYELELMLAEERKLWQREKHQLQLKNIELENQIDMKKNELEHCCKELQHMNERAESEQKKADNLIALAEKRKRENEKLHSEIIELKDQLQAKQAVNEDFEAQKKIKALEQMLKEKAQELTDLSEFYNPLIFKERSNNDELQGARRELIEGLKNHSKIYIGVKTLGDLDLKAFQIAAKRRCTALEEANERAVELCSMWEDYVGDSKWNPYKVIMDETGKRTEIIDEEDKKLKNLKTELGDEVYKVVTTSLMELNEHNSSGRYKIQELWNFKAGRKATLKEGVAYILKQWNTLKNTKRRRN</sequence>
<organism evidence="4 5">
    <name type="scientific">Rosa chinensis</name>
    <name type="common">China rose</name>
    <dbReference type="NCBI Taxonomy" id="74649"/>
    <lineage>
        <taxon>Eukaryota</taxon>
        <taxon>Viridiplantae</taxon>
        <taxon>Streptophyta</taxon>
        <taxon>Embryophyta</taxon>
        <taxon>Tracheophyta</taxon>
        <taxon>Spermatophyta</taxon>
        <taxon>Magnoliopsida</taxon>
        <taxon>eudicotyledons</taxon>
        <taxon>Gunneridae</taxon>
        <taxon>Pentapetalae</taxon>
        <taxon>rosids</taxon>
        <taxon>fabids</taxon>
        <taxon>Rosales</taxon>
        <taxon>Rosaceae</taxon>
        <taxon>Rosoideae</taxon>
        <taxon>Rosoideae incertae sedis</taxon>
        <taxon>Rosa</taxon>
    </lineage>
</organism>